<dbReference type="CDD" id="cd01989">
    <property type="entry name" value="USP_STK_Ubox_N"/>
    <property type="match status" value="1"/>
</dbReference>
<evidence type="ECO:0000256" key="2">
    <source>
        <dbReference type="ARBA" id="ARBA00012483"/>
    </source>
</evidence>
<dbReference type="Gene3D" id="3.40.50.620">
    <property type="entry name" value="HUPs"/>
    <property type="match status" value="1"/>
</dbReference>
<comment type="caution">
    <text evidence="6">The sequence shown here is derived from an EMBL/GenBank/DDBJ whole genome shotgun (WGS) entry which is preliminary data.</text>
</comment>
<dbReference type="GO" id="GO:0061630">
    <property type="term" value="F:ubiquitin protein ligase activity"/>
    <property type="evidence" value="ECO:0007669"/>
    <property type="project" value="UniProtKB-EC"/>
</dbReference>
<sequence>MDHVKILDPKTSNTQNYIAVAVDRDKGSQNALKWAVDNLLKKGQRVKLIHVNQGYPYFPSATIRRSMTSSRARFSKSGSCNISDHEQEQFDESEDLFLPFRIFTSCKDISCDAVIIDNCDVAKALIEYVTLYRVETLVLGASSKHGLSRIFHKHDIPTDVLKAAPDFCNVYVVSKGKVNFVRADPRPLRSFSKIASRLSLGPHNSSTEDNNNLEDLIRMTQGIPHAQHNLCSENNNDLYPDLSMNVKENEMINEAFEPKPEVSSLHADNMENPGRMRIGRIIPIYDSSESEPESARKNSKCPSINIQDLDSNLSGVNLDFNDRICLDIKSGEDKPSSGKEMKKKQWTPQKIKALIEKKRLLELQMKQTMDMYYAACKEALKEKEKNKELRLLMEEYHRELAKALVEKEEALAIAESEKAMRISAIETAEVTQKERR</sequence>
<dbReference type="InterPro" id="IPR051348">
    <property type="entry name" value="U-box_ubiquitin_ligases"/>
</dbReference>
<reference evidence="6 7" key="1">
    <citation type="submission" date="2024-01" db="EMBL/GenBank/DDBJ databases">
        <title>The complete chloroplast genome sequence of Lithospermum erythrorhizon: insights into the phylogenetic relationship among Boraginaceae species and the maternal lineages of purple gromwells.</title>
        <authorList>
            <person name="Okada T."/>
            <person name="Watanabe K."/>
        </authorList>
    </citation>
    <scope>NUCLEOTIDE SEQUENCE [LARGE SCALE GENOMIC DNA]</scope>
</reference>
<comment type="catalytic activity">
    <reaction evidence="1">
        <text>S-ubiquitinyl-[E2 ubiquitin-conjugating enzyme]-L-cysteine + [acceptor protein]-L-lysine = [E2 ubiquitin-conjugating enzyme]-L-cysteine + N(6)-ubiquitinyl-[acceptor protein]-L-lysine.</text>
        <dbReference type="EC" id="2.3.2.27"/>
    </reaction>
</comment>
<dbReference type="Proteomes" id="UP001454036">
    <property type="component" value="Unassembled WGS sequence"/>
</dbReference>
<dbReference type="Pfam" id="PF00582">
    <property type="entry name" value="Usp"/>
    <property type="match status" value="1"/>
</dbReference>
<gene>
    <name evidence="6" type="ORF">LIER_06635</name>
</gene>
<proteinExistence type="predicted"/>
<dbReference type="SUPFAM" id="SSF52402">
    <property type="entry name" value="Adenine nucleotide alpha hydrolases-like"/>
    <property type="match status" value="1"/>
</dbReference>
<evidence type="ECO:0000259" key="5">
    <source>
        <dbReference type="Pfam" id="PF00582"/>
    </source>
</evidence>
<evidence type="ECO:0000256" key="1">
    <source>
        <dbReference type="ARBA" id="ARBA00000900"/>
    </source>
</evidence>
<dbReference type="EMBL" id="BAABME010000979">
    <property type="protein sequence ID" value="GAA0146757.1"/>
    <property type="molecule type" value="Genomic_DNA"/>
</dbReference>
<dbReference type="PANTHER" id="PTHR45647:SF143">
    <property type="entry name" value="U-BOX DOMAIN-CONTAINING PROTEIN 35-LIKE ISOFORM X1"/>
    <property type="match status" value="1"/>
</dbReference>
<evidence type="ECO:0000256" key="3">
    <source>
        <dbReference type="ARBA" id="ARBA00022786"/>
    </source>
</evidence>
<feature type="domain" description="UspA" evidence="5">
    <location>
        <begin position="18"/>
        <end position="165"/>
    </location>
</feature>
<protein>
    <recommendedName>
        <fullName evidence="2">RING-type E3 ubiquitin transferase</fullName>
        <ecNumber evidence="2">2.3.2.27</ecNumber>
    </recommendedName>
</protein>
<dbReference type="InterPro" id="IPR006016">
    <property type="entry name" value="UspA"/>
</dbReference>
<dbReference type="EC" id="2.3.2.27" evidence="2"/>
<organism evidence="6 7">
    <name type="scientific">Lithospermum erythrorhizon</name>
    <name type="common">Purple gromwell</name>
    <name type="synonym">Lithospermum officinale var. erythrorhizon</name>
    <dbReference type="NCBI Taxonomy" id="34254"/>
    <lineage>
        <taxon>Eukaryota</taxon>
        <taxon>Viridiplantae</taxon>
        <taxon>Streptophyta</taxon>
        <taxon>Embryophyta</taxon>
        <taxon>Tracheophyta</taxon>
        <taxon>Spermatophyta</taxon>
        <taxon>Magnoliopsida</taxon>
        <taxon>eudicotyledons</taxon>
        <taxon>Gunneridae</taxon>
        <taxon>Pentapetalae</taxon>
        <taxon>asterids</taxon>
        <taxon>lamiids</taxon>
        <taxon>Boraginales</taxon>
        <taxon>Boraginaceae</taxon>
        <taxon>Boraginoideae</taxon>
        <taxon>Lithospermeae</taxon>
        <taxon>Lithospermum</taxon>
    </lineage>
</organism>
<dbReference type="PANTHER" id="PTHR45647">
    <property type="entry name" value="OS02G0152300 PROTEIN"/>
    <property type="match status" value="1"/>
</dbReference>
<name>A0AAV3P9V7_LITER</name>
<keyword evidence="4" id="KW-0175">Coiled coil</keyword>
<dbReference type="AlphaFoldDB" id="A0AAV3P9V7"/>
<evidence type="ECO:0000313" key="7">
    <source>
        <dbReference type="Proteomes" id="UP001454036"/>
    </source>
</evidence>
<keyword evidence="7" id="KW-1185">Reference proteome</keyword>
<feature type="coiled-coil region" evidence="4">
    <location>
        <begin position="351"/>
        <end position="417"/>
    </location>
</feature>
<evidence type="ECO:0000313" key="6">
    <source>
        <dbReference type="EMBL" id="GAA0146757.1"/>
    </source>
</evidence>
<accession>A0AAV3P9V7</accession>
<dbReference type="InterPro" id="IPR014729">
    <property type="entry name" value="Rossmann-like_a/b/a_fold"/>
</dbReference>
<keyword evidence="3" id="KW-0833">Ubl conjugation pathway</keyword>
<evidence type="ECO:0000256" key="4">
    <source>
        <dbReference type="SAM" id="Coils"/>
    </source>
</evidence>